<reference evidence="2" key="1">
    <citation type="submission" date="2023-03" db="EMBL/GenBank/DDBJ databases">
        <title>Selenobaculum gbiensis gen. nov. sp. nov., a new bacterium isolated from the gut microbiota of IBD patient.</title>
        <authorList>
            <person name="Yeo S."/>
            <person name="Park H."/>
            <person name="Huh C.S."/>
        </authorList>
    </citation>
    <scope>NUCLEOTIDE SEQUENCE</scope>
    <source>
        <strain evidence="2">ICN-92133</strain>
    </source>
</reference>
<sequence>MKILDRFFLLIFSLTIFTLSTGVAIVSLHLFSDDFLQNNLIYLYSQWETGVVALLIAIIALRLLLVSCKSAHSNKNFNAIVVVTELGQVNVTVAAIKNLLTKSIQAINGVRDIQVLVYADKPSKNTNESSRLNLKLKIVVGPDQIIPELTNKITQLVKERMQQIVGIDVMDVEVCIEDISNTVASKPRVV</sequence>
<gene>
    <name evidence="2" type="primary">amaP</name>
    <name evidence="2" type="ORF">P3F81_05170</name>
</gene>
<dbReference type="NCBIfam" id="NF033218">
    <property type="entry name" value="anchor_AmaP"/>
    <property type="match status" value="1"/>
</dbReference>
<keyword evidence="1" id="KW-0472">Membrane</keyword>
<dbReference type="EMBL" id="CP120678">
    <property type="protein sequence ID" value="WIW71694.1"/>
    <property type="molecule type" value="Genomic_DNA"/>
</dbReference>
<keyword evidence="3" id="KW-1185">Reference proteome</keyword>
<organism evidence="2 3">
    <name type="scientific">Selenobaculum gibii</name>
    <dbReference type="NCBI Taxonomy" id="3054208"/>
    <lineage>
        <taxon>Bacteria</taxon>
        <taxon>Bacillati</taxon>
        <taxon>Bacillota</taxon>
        <taxon>Negativicutes</taxon>
        <taxon>Selenomonadales</taxon>
        <taxon>Selenomonadaceae</taxon>
        <taxon>Selenobaculum</taxon>
    </lineage>
</organism>
<feature type="transmembrane region" description="Helical" evidence="1">
    <location>
        <begin position="7"/>
        <end position="31"/>
    </location>
</feature>
<name>A0A9Y2AIY6_9FIRM</name>
<dbReference type="AlphaFoldDB" id="A0A9Y2AIY6"/>
<accession>A0A9Y2AIY6</accession>
<dbReference type="RefSeq" id="WP_147670719.1">
    <property type="nucleotide sequence ID" value="NZ_CP120678.1"/>
</dbReference>
<proteinExistence type="predicted"/>
<keyword evidence="1" id="KW-1133">Transmembrane helix</keyword>
<evidence type="ECO:0000256" key="1">
    <source>
        <dbReference type="SAM" id="Phobius"/>
    </source>
</evidence>
<evidence type="ECO:0000313" key="3">
    <source>
        <dbReference type="Proteomes" id="UP001243623"/>
    </source>
</evidence>
<keyword evidence="1" id="KW-0812">Transmembrane</keyword>
<evidence type="ECO:0000313" key="2">
    <source>
        <dbReference type="EMBL" id="WIW71694.1"/>
    </source>
</evidence>
<dbReference type="KEGG" id="sgbi:P3F81_05170"/>
<protein>
    <submittedName>
        <fullName evidence="2">Alkaline shock response membrane anchor protein AmaP</fullName>
    </submittedName>
</protein>
<dbReference type="Proteomes" id="UP001243623">
    <property type="component" value="Chromosome"/>
</dbReference>
<feature type="transmembrane region" description="Helical" evidence="1">
    <location>
        <begin position="43"/>
        <end position="65"/>
    </location>
</feature>